<keyword evidence="5" id="KW-0747">Spliceosome</keyword>
<comment type="similarity">
    <text evidence="2">Belongs to the crooked-neck family.</text>
</comment>
<evidence type="ECO:0000259" key="13">
    <source>
        <dbReference type="Pfam" id="PF23220"/>
    </source>
</evidence>
<dbReference type="Proteomes" id="UP000268162">
    <property type="component" value="Unassembled WGS sequence"/>
</dbReference>
<dbReference type="FunFam" id="1.25.40.10:FF:000137">
    <property type="entry name" value="Pre-mRNA-splicing factor syf1"/>
    <property type="match status" value="1"/>
</dbReference>
<dbReference type="FunFam" id="1.25.40.10:FF:000038">
    <property type="entry name" value="Putative pre-mRNA-splicing factor SYF1"/>
    <property type="match status" value="1"/>
</dbReference>
<dbReference type="STRING" id="215637.A0A4P9ZXT4"/>
<feature type="compositionally biased region" description="Acidic residues" evidence="12">
    <location>
        <begin position="828"/>
        <end position="847"/>
    </location>
</feature>
<dbReference type="InterPro" id="IPR055430">
    <property type="entry name" value="HAT_Syf1_CNRKL1_C"/>
</dbReference>
<dbReference type="GO" id="GO:0000974">
    <property type="term" value="C:Prp19 complex"/>
    <property type="evidence" value="ECO:0007669"/>
    <property type="project" value="TreeGrafter"/>
</dbReference>
<proteinExistence type="inferred from homology"/>
<dbReference type="GO" id="GO:0071007">
    <property type="term" value="C:U2-type catalytic step 2 spliceosome"/>
    <property type="evidence" value="ECO:0007669"/>
    <property type="project" value="TreeGrafter"/>
</dbReference>
<evidence type="ECO:0000256" key="8">
    <source>
        <dbReference type="ARBA" id="ARBA00023242"/>
    </source>
</evidence>
<dbReference type="InterPro" id="IPR045075">
    <property type="entry name" value="Syf1-like"/>
</dbReference>
<evidence type="ECO:0000256" key="12">
    <source>
        <dbReference type="SAM" id="MobiDB-lite"/>
    </source>
</evidence>
<dbReference type="PANTHER" id="PTHR11246">
    <property type="entry name" value="PRE-MRNA SPLICING FACTOR"/>
    <property type="match status" value="1"/>
</dbReference>
<reference evidence="17" key="1">
    <citation type="journal article" date="2018" name="Nat. Microbiol.">
        <title>Leveraging single-cell genomics to expand the fungal tree of life.</title>
        <authorList>
            <person name="Ahrendt S.R."/>
            <person name="Quandt C.A."/>
            <person name="Ciobanu D."/>
            <person name="Clum A."/>
            <person name="Salamov A."/>
            <person name="Andreopoulos B."/>
            <person name="Cheng J.F."/>
            <person name="Woyke T."/>
            <person name="Pelin A."/>
            <person name="Henrissat B."/>
            <person name="Reynolds N.K."/>
            <person name="Benny G.L."/>
            <person name="Smith M.E."/>
            <person name="James T.Y."/>
            <person name="Grigoriev I.V."/>
        </authorList>
    </citation>
    <scope>NUCLEOTIDE SEQUENCE [LARGE SCALE GENOMIC DNA]</scope>
    <source>
        <strain evidence="17">RSA 468</strain>
    </source>
</reference>
<gene>
    <name evidence="16" type="ORF">BJ085DRAFT_23335</name>
</gene>
<dbReference type="AlphaFoldDB" id="A0A4P9ZXT4"/>
<evidence type="ECO:0000256" key="1">
    <source>
        <dbReference type="ARBA" id="ARBA00004123"/>
    </source>
</evidence>
<evidence type="ECO:0000256" key="5">
    <source>
        <dbReference type="ARBA" id="ARBA00022728"/>
    </source>
</evidence>
<dbReference type="InterPro" id="IPR055433">
    <property type="entry name" value="HAT_Syf1-like_N"/>
</dbReference>
<keyword evidence="6" id="KW-0677">Repeat</keyword>
<dbReference type="GO" id="GO:0000349">
    <property type="term" value="P:generation of catalytic spliceosome for first transesterification step"/>
    <property type="evidence" value="ECO:0007669"/>
    <property type="project" value="TreeGrafter"/>
</dbReference>
<evidence type="ECO:0000256" key="3">
    <source>
        <dbReference type="ARBA" id="ARBA00011524"/>
    </source>
</evidence>
<dbReference type="InterPro" id="IPR056350">
    <property type="entry name" value="HAT_Syf1_central"/>
</dbReference>
<feature type="region of interest" description="Disordered" evidence="12">
    <location>
        <begin position="771"/>
        <end position="847"/>
    </location>
</feature>
<dbReference type="FunFam" id="1.25.40.10:FF:000023">
    <property type="entry name" value="Pre-mRNA-splicing factor SYF1"/>
    <property type="match status" value="1"/>
</dbReference>
<accession>A0A4P9ZXT4</accession>
<evidence type="ECO:0000259" key="15">
    <source>
        <dbReference type="Pfam" id="PF23233"/>
    </source>
</evidence>
<evidence type="ECO:0000256" key="7">
    <source>
        <dbReference type="ARBA" id="ARBA00023187"/>
    </source>
</evidence>
<feature type="domain" description="Pre-mRNA-splicing factor Syf1-like N-terminal HAT-repeats" evidence="15">
    <location>
        <begin position="23"/>
        <end position="182"/>
    </location>
</feature>
<comment type="function">
    <text evidence="9">Involved in pre-mRNA splicing and cell cycle progression.</text>
</comment>
<dbReference type="InterPro" id="IPR003107">
    <property type="entry name" value="HAT"/>
</dbReference>
<evidence type="ECO:0000256" key="9">
    <source>
        <dbReference type="ARBA" id="ARBA00037272"/>
    </source>
</evidence>
<dbReference type="SMART" id="SM00386">
    <property type="entry name" value="HAT"/>
    <property type="match status" value="13"/>
</dbReference>
<dbReference type="Gene3D" id="1.25.40.10">
    <property type="entry name" value="Tetratricopeptide repeat domain"/>
    <property type="match status" value="4"/>
</dbReference>
<sequence>MSSQSLQALESLADLTHIRIPDDDLAFEDDIVRNPNTLRCWLRYLDHKADAPISHRVFLYERAVHELPGSYKLWKAYLDLRVSLVRGWNPVVYADHYKRVNLCFERALILLHKMPRLWLDYTALLAKQRLVTQTRRTFDRALRSLPITQHDRIWQSYIRFADHTGGETALRAYRRYIKLEPQAMEVYIALLKELRHYDEAAVRLVEIIENERFVSPQGTSRYQLWTQLCGLLCDHPRAIRSIRAEPIIRSGIRRFADQAGALWADLARYWILLDQPERARDVFEEGIRTAMTVRDFGQVFEAYQTFLTVTAEAALAAAARREEEAAVEQGGAQGSAGADLDLDLLLLRLEDLASRRPFLVNDVVLRQNPHNVLEWLNRVDLWASVDESKVVPTYTDAVAAIHPKKAVGKLHDLWIRFARYFEDHQQPEEAREVWERAVRVDYKSVNDLAEVWCAYADMEVRLGEFDRALAVLGRATAPPVQWQKVKFHDDSVPTQKRVFKSIRLWTHYLDLEESLGTMEATKAAYDQVMSLKIATPQIIVNYAQFLQERNYFEESFKVYERGVDQFGYPVAFELWNLYLTQFTKRFGGTKLERTRDLFEQALVNCPPEYAKPLYLLYGEMEETHGSSRHAMRIYERATQAVTDGDRLAMFQFYIAKTSQLFGIVATREIYERALEVLPDTLAREMGQQYAEVELKLGEIDRARALYGYTSQLCEPRTCPAFWKTWHEFEVKHGNEETFKEMMRVKRSVTAKYNTDSNYVAARVANSRQAKPAAAASAGSGGSGETLTGPPALTETKSRSLKFVPSSTSVPSLSAPPQPAVKNPNELAVDIDDDDDDDDNDNDNAGDK</sequence>
<comment type="subunit">
    <text evidence="3">Associated with the spliceosome.</text>
</comment>
<comment type="subcellular location">
    <subcellularLocation>
        <location evidence="1">Nucleus</location>
    </subcellularLocation>
</comment>
<dbReference type="GO" id="GO:0071014">
    <property type="term" value="C:post-mRNA release spliceosomal complex"/>
    <property type="evidence" value="ECO:0007669"/>
    <property type="project" value="TreeGrafter"/>
</dbReference>
<dbReference type="EMBL" id="ML002364">
    <property type="protein sequence ID" value="RKP38467.1"/>
    <property type="molecule type" value="Genomic_DNA"/>
</dbReference>
<feature type="domain" description="Pre-mRNA-splicing factor Syf1/CRNKL1-like C-terminal HAT-repeats" evidence="14">
    <location>
        <begin position="403"/>
        <end position="773"/>
    </location>
</feature>
<dbReference type="SUPFAM" id="SSF48452">
    <property type="entry name" value="TPR-like"/>
    <property type="match status" value="5"/>
</dbReference>
<evidence type="ECO:0000313" key="17">
    <source>
        <dbReference type="Proteomes" id="UP000268162"/>
    </source>
</evidence>
<dbReference type="PANTHER" id="PTHR11246:SF5">
    <property type="entry name" value="PRE-MRNA-SPLICING FACTOR SYF1"/>
    <property type="match status" value="1"/>
</dbReference>
<dbReference type="Pfam" id="PF23233">
    <property type="entry name" value="HAT_Syf1_CNRKL1_N"/>
    <property type="match status" value="1"/>
</dbReference>
<keyword evidence="4" id="KW-0507">mRNA processing</keyword>
<keyword evidence="7" id="KW-0508">mRNA splicing</keyword>
<evidence type="ECO:0000259" key="14">
    <source>
        <dbReference type="Pfam" id="PF23231"/>
    </source>
</evidence>
<evidence type="ECO:0000256" key="11">
    <source>
        <dbReference type="ARBA" id="ARBA00067212"/>
    </source>
</evidence>
<evidence type="ECO:0000256" key="10">
    <source>
        <dbReference type="ARBA" id="ARBA00039472"/>
    </source>
</evidence>
<evidence type="ECO:0000313" key="16">
    <source>
        <dbReference type="EMBL" id="RKP38467.1"/>
    </source>
</evidence>
<dbReference type="Pfam" id="PF23220">
    <property type="entry name" value="HAT_Syf1_M"/>
    <property type="match status" value="1"/>
</dbReference>
<protein>
    <recommendedName>
        <fullName evidence="10">Pre-mRNA-splicing factor SYF1</fullName>
    </recommendedName>
    <alternativeName>
        <fullName evidence="11">Pre-mRNA-splicing factor syf1</fullName>
    </alternativeName>
</protein>
<dbReference type="Pfam" id="PF23231">
    <property type="entry name" value="HAT_Syf1_CNRKL1_C"/>
    <property type="match status" value="1"/>
</dbReference>
<evidence type="ECO:0000256" key="6">
    <source>
        <dbReference type="ARBA" id="ARBA00022737"/>
    </source>
</evidence>
<evidence type="ECO:0000256" key="2">
    <source>
        <dbReference type="ARBA" id="ARBA00008644"/>
    </source>
</evidence>
<feature type="domain" description="Pre-mRNA-splicing factor SYF1 central HAT repeats" evidence="13">
    <location>
        <begin position="184"/>
        <end position="401"/>
    </location>
</feature>
<keyword evidence="8" id="KW-0539">Nucleus</keyword>
<dbReference type="InterPro" id="IPR011990">
    <property type="entry name" value="TPR-like_helical_dom_sf"/>
</dbReference>
<name>A0A4P9ZXT4_9FUNG</name>
<organism evidence="16 17">
    <name type="scientific">Dimargaris cristalligena</name>
    <dbReference type="NCBI Taxonomy" id="215637"/>
    <lineage>
        <taxon>Eukaryota</taxon>
        <taxon>Fungi</taxon>
        <taxon>Fungi incertae sedis</taxon>
        <taxon>Zoopagomycota</taxon>
        <taxon>Kickxellomycotina</taxon>
        <taxon>Dimargaritomycetes</taxon>
        <taxon>Dimargaritales</taxon>
        <taxon>Dimargaritaceae</taxon>
        <taxon>Dimargaris</taxon>
    </lineage>
</organism>
<evidence type="ECO:0000256" key="4">
    <source>
        <dbReference type="ARBA" id="ARBA00022664"/>
    </source>
</evidence>
<keyword evidence="17" id="KW-1185">Reference proteome</keyword>